<reference evidence="3 4" key="1">
    <citation type="submission" date="2023-01" db="EMBL/GenBank/DDBJ databases">
        <authorList>
            <person name="Kreplak J."/>
        </authorList>
    </citation>
    <scope>NUCLEOTIDE SEQUENCE [LARGE SCALE GENOMIC DNA]</scope>
</reference>
<dbReference type="PANTHER" id="PTHR43215">
    <property type="entry name" value="RADIAL SPOKE HEAD 1 HOMOLOG"/>
    <property type="match status" value="1"/>
</dbReference>
<dbReference type="Pfam" id="PF02493">
    <property type="entry name" value="MORN"/>
    <property type="match status" value="5"/>
</dbReference>
<keyword evidence="1" id="KW-0677">Repeat</keyword>
<evidence type="ECO:0008006" key="5">
    <source>
        <dbReference type="Google" id="ProtNLM"/>
    </source>
</evidence>
<dbReference type="EMBL" id="OX451738">
    <property type="protein sequence ID" value="CAI8605188.1"/>
    <property type="molecule type" value="Genomic_DNA"/>
</dbReference>
<evidence type="ECO:0000313" key="3">
    <source>
        <dbReference type="EMBL" id="CAI8605188.1"/>
    </source>
</evidence>
<name>A0AAV1A7U1_VICFA</name>
<accession>A0AAV1A7U1</accession>
<sequence>MELSAFPNFKIVSNSSLFHYTSNQIHSRFSLSLRHSHYGFRCLRRRRNSKPVPQIRMCSEKLPNGSGGVEIRETKSDFVDVIAIGGRKDAVFDFCLNSPFQLSSLRFWNVIVKDSQEVQLQQRPTKEEPCSEIVKAPVFMKSCSKTIVLVASAGYGSDHTVAVDIFETVRSTNGLTFAVVLKPFSFEGLRRKDEVKALVGKLKKNTNLLIEIDIDALLKKDMLTLDEAMKTANDAVLLAIKAISVLKSEMHRKFIDRLHNSMKEACNSEIIKILECYKEARIGFGAAYNIKASIMQSIFDSPFLGASLKDSNSAVICIIACSEPINDSDIAVFLRTFRQTTQYTRDIIISTVLEPDVEPKLLITTVLTLGSLTVQQPSENGGILSKLAQHFPLVFSFWGRHSIQQNFSGKEDAVSSHEMMRSYSIDERENMVIPRTVDDRFDKQYAELEPDASNNSSKLSVSRDSEKNEDSFDNIANSPIPYDSINEEGESAFQMEQLGNWNLGPGFEVAKEWAQERETDVTPVVDSLSIFHLPVGVRPSEELKDSLEISFMSKKHEPDAVKEFTSSLLKAKLVNSNKPKKHGVLSVRAASMLEAERDLSIKWSPVVEIQYRGGRYKGRCQGGLPEGKGRLVLGDGNIYDGLWHTGKRSGPGTFYFKNGDMFQGSWRDDAMHGKGWFYFHTGDRWFANFWKGKANGEGRFYTKSGDAFFGNFKDGWRHGQFLCVNANGTRYTENWERGVLVDSKPLD</sequence>
<dbReference type="GO" id="GO:0005829">
    <property type="term" value="C:cytosol"/>
    <property type="evidence" value="ECO:0007669"/>
    <property type="project" value="TreeGrafter"/>
</dbReference>
<dbReference type="SUPFAM" id="SSF82185">
    <property type="entry name" value="Histone H3 K4-specific methyltransferase SET7/9 N-terminal domain"/>
    <property type="match status" value="1"/>
</dbReference>
<dbReference type="Proteomes" id="UP001157006">
    <property type="component" value="Chromosome 3"/>
</dbReference>
<dbReference type="GO" id="GO:0098562">
    <property type="term" value="C:cytoplasmic side of membrane"/>
    <property type="evidence" value="ECO:0007669"/>
    <property type="project" value="EnsemblPlants"/>
</dbReference>
<dbReference type="GO" id="GO:0010020">
    <property type="term" value="P:chloroplast fission"/>
    <property type="evidence" value="ECO:0007669"/>
    <property type="project" value="EnsemblPlants"/>
</dbReference>
<dbReference type="Gene3D" id="2.20.110.10">
    <property type="entry name" value="Histone H3 K4-specific methyltransferase SET7/9 N-terminal domain"/>
    <property type="match status" value="2"/>
</dbReference>
<protein>
    <recommendedName>
        <fullName evidence="5">Protein ACCUMULATION AND REPLICATION OF CHLOROPLASTS 3</fullName>
    </recommendedName>
</protein>
<gene>
    <name evidence="3" type="ORF">VFH_III170960</name>
</gene>
<feature type="region of interest" description="Disordered" evidence="2">
    <location>
        <begin position="447"/>
        <end position="481"/>
    </location>
</feature>
<organism evidence="3 4">
    <name type="scientific">Vicia faba</name>
    <name type="common">Broad bean</name>
    <name type="synonym">Faba vulgaris</name>
    <dbReference type="NCBI Taxonomy" id="3906"/>
    <lineage>
        <taxon>Eukaryota</taxon>
        <taxon>Viridiplantae</taxon>
        <taxon>Streptophyta</taxon>
        <taxon>Embryophyta</taxon>
        <taxon>Tracheophyta</taxon>
        <taxon>Spermatophyta</taxon>
        <taxon>Magnoliopsida</taxon>
        <taxon>eudicotyledons</taxon>
        <taxon>Gunneridae</taxon>
        <taxon>Pentapetalae</taxon>
        <taxon>rosids</taxon>
        <taxon>fabids</taxon>
        <taxon>Fabales</taxon>
        <taxon>Fabaceae</taxon>
        <taxon>Papilionoideae</taxon>
        <taxon>50 kb inversion clade</taxon>
        <taxon>NPAAA clade</taxon>
        <taxon>Hologalegina</taxon>
        <taxon>IRL clade</taxon>
        <taxon>Fabeae</taxon>
        <taxon>Vicia</taxon>
    </lineage>
</organism>
<dbReference type="SMART" id="SM00698">
    <property type="entry name" value="MORN"/>
    <property type="match status" value="4"/>
</dbReference>
<evidence type="ECO:0000256" key="2">
    <source>
        <dbReference type="SAM" id="MobiDB-lite"/>
    </source>
</evidence>
<dbReference type="PANTHER" id="PTHR43215:SF15">
    <property type="entry name" value="PROTEIN ACCUMULATION AND REPLICATION OF CHLOROPLASTS 3, CHLOROPLASTIC"/>
    <property type="match status" value="1"/>
</dbReference>
<dbReference type="Gene3D" id="3.40.50.1440">
    <property type="entry name" value="Tubulin/FtsZ, GTPase domain"/>
    <property type="match status" value="1"/>
</dbReference>
<dbReference type="InterPro" id="IPR003409">
    <property type="entry name" value="MORN"/>
</dbReference>
<dbReference type="AlphaFoldDB" id="A0AAV1A7U1"/>
<keyword evidence="4" id="KW-1185">Reference proteome</keyword>
<dbReference type="InterPro" id="IPR036525">
    <property type="entry name" value="Tubulin/FtsZ_GTPase_sf"/>
</dbReference>
<evidence type="ECO:0000313" key="4">
    <source>
        <dbReference type="Proteomes" id="UP001157006"/>
    </source>
</evidence>
<proteinExistence type="predicted"/>
<dbReference type="GO" id="GO:0009707">
    <property type="term" value="C:chloroplast outer membrane"/>
    <property type="evidence" value="ECO:0007669"/>
    <property type="project" value="EnsemblPlants"/>
</dbReference>
<feature type="compositionally biased region" description="Basic and acidic residues" evidence="2">
    <location>
        <begin position="461"/>
        <end position="470"/>
    </location>
</feature>
<dbReference type="SUPFAM" id="SSF52490">
    <property type="entry name" value="Tubulin nucleotide-binding domain-like"/>
    <property type="match status" value="1"/>
</dbReference>
<evidence type="ECO:0000256" key="1">
    <source>
        <dbReference type="ARBA" id="ARBA00022737"/>
    </source>
</evidence>
<dbReference type="GO" id="GO:0009570">
    <property type="term" value="C:chloroplast stroma"/>
    <property type="evidence" value="ECO:0007669"/>
    <property type="project" value="EnsemblPlants"/>
</dbReference>